<dbReference type="Gene3D" id="3.40.50.2300">
    <property type="match status" value="1"/>
</dbReference>
<dbReference type="SMART" id="SM00448">
    <property type="entry name" value="REC"/>
    <property type="match status" value="1"/>
</dbReference>
<dbReference type="InterPro" id="IPR050595">
    <property type="entry name" value="Bact_response_regulator"/>
</dbReference>
<evidence type="ECO:0000256" key="3">
    <source>
        <dbReference type="PROSITE-ProRule" id="PRU00169"/>
    </source>
</evidence>
<dbReference type="InterPro" id="IPR002197">
    <property type="entry name" value="HTH_Fis"/>
</dbReference>
<evidence type="ECO:0000256" key="2">
    <source>
        <dbReference type="ARBA" id="ARBA00023012"/>
    </source>
</evidence>
<dbReference type="GO" id="GO:0000160">
    <property type="term" value="P:phosphorelay signal transduction system"/>
    <property type="evidence" value="ECO:0007669"/>
    <property type="project" value="UniProtKB-KW"/>
</dbReference>
<sequence length="189" mass="20353">MNASHAAEPHPGASHPHLLVVDDDPVFNRVLSRALAQRGFTVFSAHNQEQALLLADAQEPEFVVLDLNLDGESGLKLIAPLLGINPNARILVLTGYASIATAVNAVKLGAVQYLAKPADVETLIKALQADELAIDDAIGSQPLSVDQVEWEHIQRVLAEHDGNISATARALKMHRRTLQRKLARPPGLP</sequence>
<dbReference type="PROSITE" id="PS50110">
    <property type="entry name" value="RESPONSE_REGULATORY"/>
    <property type="match status" value="1"/>
</dbReference>
<organism evidence="5 6">
    <name type="scientific">Pseudothauera nasutitermitis</name>
    <dbReference type="NCBI Taxonomy" id="2565930"/>
    <lineage>
        <taxon>Bacteria</taxon>
        <taxon>Pseudomonadati</taxon>
        <taxon>Pseudomonadota</taxon>
        <taxon>Betaproteobacteria</taxon>
        <taxon>Rhodocyclales</taxon>
        <taxon>Zoogloeaceae</taxon>
        <taxon>Pseudothauera</taxon>
    </lineage>
</organism>
<keyword evidence="6" id="KW-1185">Reference proteome</keyword>
<dbReference type="Gene3D" id="1.10.10.60">
    <property type="entry name" value="Homeodomain-like"/>
    <property type="match status" value="1"/>
</dbReference>
<proteinExistence type="predicted"/>
<dbReference type="OrthoDB" id="9802426at2"/>
<dbReference type="FunFam" id="1.10.10.60:FF:000036">
    <property type="entry name" value="Two-component system response regulator"/>
    <property type="match status" value="1"/>
</dbReference>
<protein>
    <submittedName>
        <fullName evidence="5">Response regulator transcription factor</fullName>
    </submittedName>
</protein>
<gene>
    <name evidence="5" type="ORF">E6C76_01815</name>
</gene>
<name>A0A4S4B3K9_9RHOO</name>
<accession>A0A4S4B3K9</accession>
<dbReference type="SUPFAM" id="SSF46689">
    <property type="entry name" value="Homeodomain-like"/>
    <property type="match status" value="1"/>
</dbReference>
<evidence type="ECO:0000259" key="4">
    <source>
        <dbReference type="PROSITE" id="PS50110"/>
    </source>
</evidence>
<dbReference type="RefSeq" id="WP_136346554.1">
    <property type="nucleotide sequence ID" value="NZ_SSOC01000001.1"/>
</dbReference>
<evidence type="ECO:0000313" key="5">
    <source>
        <dbReference type="EMBL" id="THF67145.1"/>
    </source>
</evidence>
<feature type="modified residue" description="4-aspartylphosphate" evidence="3">
    <location>
        <position position="66"/>
    </location>
</feature>
<dbReference type="EMBL" id="SSOC01000001">
    <property type="protein sequence ID" value="THF67145.1"/>
    <property type="molecule type" value="Genomic_DNA"/>
</dbReference>
<dbReference type="PANTHER" id="PTHR44591">
    <property type="entry name" value="STRESS RESPONSE REGULATOR PROTEIN 1"/>
    <property type="match status" value="1"/>
</dbReference>
<dbReference type="InterPro" id="IPR009057">
    <property type="entry name" value="Homeodomain-like_sf"/>
</dbReference>
<dbReference type="CDD" id="cd17563">
    <property type="entry name" value="REC_RegA-like"/>
    <property type="match status" value="1"/>
</dbReference>
<dbReference type="Proteomes" id="UP000308430">
    <property type="component" value="Unassembled WGS sequence"/>
</dbReference>
<dbReference type="AlphaFoldDB" id="A0A4S4B3K9"/>
<dbReference type="PANTHER" id="PTHR44591:SF14">
    <property type="entry name" value="PROTEIN PILG"/>
    <property type="match status" value="1"/>
</dbReference>
<dbReference type="InterPro" id="IPR001789">
    <property type="entry name" value="Sig_transdc_resp-reg_receiver"/>
</dbReference>
<reference evidence="5 6" key="1">
    <citation type="submission" date="2019-04" db="EMBL/GenBank/DDBJ databases">
        <title>Azoarcus nasutitermitis sp. nov. isolated from termite nest.</title>
        <authorList>
            <person name="Lin S.-Y."/>
            <person name="Hameed A."/>
            <person name="Hsu Y.-H."/>
            <person name="Young C.-C."/>
        </authorList>
    </citation>
    <scope>NUCLEOTIDE SEQUENCE [LARGE SCALE GENOMIC DNA]</scope>
    <source>
        <strain evidence="5 6">CC-YHH838</strain>
    </source>
</reference>
<dbReference type="SUPFAM" id="SSF52172">
    <property type="entry name" value="CheY-like"/>
    <property type="match status" value="1"/>
</dbReference>
<dbReference type="GO" id="GO:0043565">
    <property type="term" value="F:sequence-specific DNA binding"/>
    <property type="evidence" value="ECO:0007669"/>
    <property type="project" value="InterPro"/>
</dbReference>
<feature type="domain" description="Response regulatory" evidence="4">
    <location>
        <begin position="17"/>
        <end position="131"/>
    </location>
</feature>
<evidence type="ECO:0000256" key="1">
    <source>
        <dbReference type="ARBA" id="ARBA00022553"/>
    </source>
</evidence>
<keyword evidence="1 3" id="KW-0597">Phosphoprotein</keyword>
<dbReference type="Pfam" id="PF02954">
    <property type="entry name" value="HTH_8"/>
    <property type="match status" value="1"/>
</dbReference>
<comment type="caution">
    <text evidence="5">The sequence shown here is derived from an EMBL/GenBank/DDBJ whole genome shotgun (WGS) entry which is preliminary data.</text>
</comment>
<keyword evidence="2" id="KW-0902">Two-component regulatory system</keyword>
<dbReference type="InterPro" id="IPR011006">
    <property type="entry name" value="CheY-like_superfamily"/>
</dbReference>
<evidence type="ECO:0000313" key="6">
    <source>
        <dbReference type="Proteomes" id="UP000308430"/>
    </source>
</evidence>
<dbReference type="Pfam" id="PF00072">
    <property type="entry name" value="Response_reg"/>
    <property type="match status" value="1"/>
</dbReference>